<reference evidence="1 2" key="1">
    <citation type="submission" date="2019-07" db="EMBL/GenBank/DDBJ databases">
        <title>Rapid identification of Enteric Bacteria from Whole Genome Sequences (WGS) using Average Nucleotide Identity (ANI).</title>
        <authorList>
            <person name="Lane C."/>
        </authorList>
    </citation>
    <scope>NUCLEOTIDE SEQUENCE [LARGE SCALE GENOMIC DNA]</scope>
    <source>
        <strain evidence="1 2">D2411</strain>
    </source>
</reference>
<name>A0A562XMB0_CAMHY</name>
<gene>
    <name evidence="1" type="ORF">YZ82_00720</name>
</gene>
<dbReference type="EMBL" id="VOAP01000002">
    <property type="protein sequence ID" value="TWO23095.1"/>
    <property type="molecule type" value="Genomic_DNA"/>
</dbReference>
<evidence type="ECO:0000313" key="1">
    <source>
        <dbReference type="EMBL" id="TWO23095.1"/>
    </source>
</evidence>
<dbReference type="AlphaFoldDB" id="A0A562XMB0"/>
<proteinExistence type="predicted"/>
<protein>
    <submittedName>
        <fullName evidence="1">Uncharacterized protein</fullName>
    </submittedName>
</protein>
<organism evidence="1 2">
    <name type="scientific">Campylobacter hyointestinalis</name>
    <dbReference type="NCBI Taxonomy" id="198"/>
    <lineage>
        <taxon>Bacteria</taxon>
        <taxon>Pseudomonadati</taxon>
        <taxon>Campylobacterota</taxon>
        <taxon>Epsilonproteobacteria</taxon>
        <taxon>Campylobacterales</taxon>
        <taxon>Campylobacteraceae</taxon>
        <taxon>Campylobacter</taxon>
    </lineage>
</organism>
<accession>A0A562XMB0</accession>
<comment type="caution">
    <text evidence="1">The sequence shown here is derived from an EMBL/GenBank/DDBJ whole genome shotgun (WGS) entry which is preliminary data.</text>
</comment>
<sequence length="486" mass="57465">MIFDKQTIKIVNQCLDTLVIGVRCFDANIINGTYANLLKEIRLLKENAKQIKTFGEKFVKSDLNLGFGDFFVSSRASNDYLAYVKNNDISVYFANANSISNRYHLKIEFRSKFLLQFGHKKAYDYVEKFIQRIFLTRYEVFILRFDLATDVAGVMFQTDDLLRFQTLRKVAKYTDIKDFLIDDIDKELNLDMKSTDGLNYSRYLKTDGFSFGKSPFMFRIYDKLKQISQKQISTLIMLKWQMNGFNPEVHKSVFRFESEIHRPIFRKFVKDIVFPNDNYKNEVEFLFANLGFFWRYSLGFVKWYDLKDEEISNINSNKLARTSIYNYYKKCETDLNRFDLWAFINRFEDDTLTNLQKSELISKIDMIKAKNALKSFISATYSNVGYDLNAFINVFNETKRDLEEEGLTLHEYGLIKVCGRFVDTERKLNKQGIKGSNHYKPVIEENILDIYNLFSDLKYNLKTKNDNYYTLKSTLDILHNIYKGIY</sequence>
<evidence type="ECO:0000313" key="2">
    <source>
        <dbReference type="Proteomes" id="UP000321812"/>
    </source>
</evidence>
<dbReference type="Proteomes" id="UP000321812">
    <property type="component" value="Unassembled WGS sequence"/>
</dbReference>
<dbReference type="RefSeq" id="WP_147496772.1">
    <property type="nucleotide sequence ID" value="NZ_VOAP01000002.1"/>
</dbReference>